<evidence type="ECO:0000313" key="11">
    <source>
        <dbReference type="Proteomes" id="UP001595844"/>
    </source>
</evidence>
<accession>A0ABV8VB81</accession>
<dbReference type="InterPro" id="IPR007344">
    <property type="entry name" value="GrpB/CoaE"/>
</dbReference>
<feature type="region of interest" description="Disordered" evidence="9">
    <location>
        <begin position="286"/>
        <end position="305"/>
    </location>
</feature>
<dbReference type="PROSITE" id="PS51219">
    <property type="entry name" value="DPCK"/>
    <property type="match status" value="1"/>
</dbReference>
<comment type="function">
    <text evidence="7">Catalyzes the phosphorylation of the 3'-hydroxyl group of dephosphocoenzyme A to form coenzyme A.</text>
</comment>
<evidence type="ECO:0000256" key="4">
    <source>
        <dbReference type="ARBA" id="ARBA00022741"/>
    </source>
</evidence>
<keyword evidence="5 7" id="KW-0067">ATP-binding</keyword>
<evidence type="ECO:0000256" key="7">
    <source>
        <dbReference type="HAMAP-Rule" id="MF_00376"/>
    </source>
</evidence>
<evidence type="ECO:0000256" key="8">
    <source>
        <dbReference type="NCBIfam" id="TIGR00152"/>
    </source>
</evidence>
<gene>
    <name evidence="7 10" type="primary">coaE</name>
    <name evidence="10" type="ORF">ACFO5K_03415</name>
</gene>
<keyword evidence="4 7" id="KW-0547">Nucleotide-binding</keyword>
<dbReference type="SUPFAM" id="SSF81301">
    <property type="entry name" value="Nucleotidyltransferase"/>
    <property type="match status" value="1"/>
</dbReference>
<dbReference type="CDD" id="cd02022">
    <property type="entry name" value="DPCK"/>
    <property type="match status" value="1"/>
</dbReference>
<reference evidence="11" key="1">
    <citation type="journal article" date="2019" name="Int. J. Syst. Evol. Microbiol.">
        <title>The Global Catalogue of Microorganisms (GCM) 10K type strain sequencing project: providing services to taxonomists for standard genome sequencing and annotation.</title>
        <authorList>
            <consortium name="The Broad Institute Genomics Platform"/>
            <consortium name="The Broad Institute Genome Sequencing Center for Infectious Disease"/>
            <person name="Wu L."/>
            <person name="Ma J."/>
        </authorList>
    </citation>
    <scope>NUCLEOTIDE SEQUENCE [LARGE SCALE GENOMIC DNA]</scope>
    <source>
        <strain evidence="11">IBRC-M 10490</strain>
    </source>
</reference>
<dbReference type="SUPFAM" id="SSF52540">
    <property type="entry name" value="P-loop containing nucleoside triphosphate hydrolases"/>
    <property type="match status" value="1"/>
</dbReference>
<evidence type="ECO:0000313" key="10">
    <source>
        <dbReference type="EMBL" id="MFC4373140.1"/>
    </source>
</evidence>
<sequence length="401" mass="42847">MLRIGLTGGMGAGKSTVARTLVELGAVLIDSDVIAREVVAPGTPGLAALVDAFGEQILADDGSLDRPALAAVAFADDTARAKLNAITHPLVGTRTAELIGAAPADAIVVQDIPLLVENGLAPLMQLVVVVGAEVQTRLDRLVRQRGVDEADARARIAAQATDDQRRAVADVWLDNNGAPEVVEQQVRELWERRLVPFERNQRAGIRARADYRLVSHDPEWGAQARRIIARLHLACGASAVRIDHIGSTAVGGLAAKDLIDIQVTVADLDTADALAGPLAIAGFPRASEVTHDNPKPTPGDSAGTDTARWAKRLHGNADPERPANIHLRVQDSPGQRFALDLRDWLRADPDARAQYLAVKQEAQRAAADRAGEAAGEAYYAVKEPWFDAVYPTVTEWARARG</sequence>
<dbReference type="InterPro" id="IPR043519">
    <property type="entry name" value="NT_sf"/>
</dbReference>
<keyword evidence="7 10" id="KW-0418">Kinase</keyword>
<dbReference type="InterPro" id="IPR001977">
    <property type="entry name" value="Depp_CoAkinase"/>
</dbReference>
<keyword evidence="11" id="KW-1185">Reference proteome</keyword>
<evidence type="ECO:0000256" key="3">
    <source>
        <dbReference type="ARBA" id="ARBA00022490"/>
    </source>
</evidence>
<dbReference type="Gene3D" id="3.30.460.10">
    <property type="entry name" value="Beta Polymerase, domain 2"/>
    <property type="match status" value="1"/>
</dbReference>
<evidence type="ECO:0000256" key="2">
    <source>
        <dbReference type="ARBA" id="ARBA00011058"/>
    </source>
</evidence>
<evidence type="ECO:0000256" key="5">
    <source>
        <dbReference type="ARBA" id="ARBA00022840"/>
    </source>
</evidence>
<keyword evidence="7 10" id="KW-0808">Transferase</keyword>
<feature type="binding site" evidence="7">
    <location>
        <begin position="11"/>
        <end position="16"/>
    </location>
    <ligand>
        <name>ATP</name>
        <dbReference type="ChEBI" id="CHEBI:30616"/>
    </ligand>
</feature>
<dbReference type="PANTHER" id="PTHR10695">
    <property type="entry name" value="DEPHOSPHO-COA KINASE-RELATED"/>
    <property type="match status" value="1"/>
</dbReference>
<comment type="similarity">
    <text evidence="1">In the N-terminal section; belongs to the CoaE family.</text>
</comment>
<comment type="subcellular location">
    <subcellularLocation>
        <location evidence="7">Cytoplasm</location>
    </subcellularLocation>
</comment>
<dbReference type="EMBL" id="JBHSDL010000004">
    <property type="protein sequence ID" value="MFC4373140.1"/>
    <property type="molecule type" value="Genomic_DNA"/>
</dbReference>
<name>A0ABV8VB81_9NOCA</name>
<dbReference type="Pfam" id="PF04229">
    <property type="entry name" value="GrpB"/>
    <property type="match status" value="1"/>
</dbReference>
<comment type="similarity">
    <text evidence="7">Belongs to the CoaE family.</text>
</comment>
<organism evidence="10 11">
    <name type="scientific">Nocardia halotolerans</name>
    <dbReference type="NCBI Taxonomy" id="1755878"/>
    <lineage>
        <taxon>Bacteria</taxon>
        <taxon>Bacillati</taxon>
        <taxon>Actinomycetota</taxon>
        <taxon>Actinomycetes</taxon>
        <taxon>Mycobacteriales</taxon>
        <taxon>Nocardiaceae</taxon>
        <taxon>Nocardia</taxon>
    </lineage>
</organism>
<protein>
    <recommendedName>
        <fullName evidence="7 8">Dephospho-CoA kinase</fullName>
        <ecNumber evidence="7 8">2.7.1.24</ecNumber>
    </recommendedName>
    <alternativeName>
        <fullName evidence="7">Dephosphocoenzyme A kinase</fullName>
    </alternativeName>
</protein>
<dbReference type="PANTHER" id="PTHR10695:SF46">
    <property type="entry name" value="BIFUNCTIONAL COENZYME A SYNTHASE-RELATED"/>
    <property type="match status" value="1"/>
</dbReference>
<evidence type="ECO:0000256" key="9">
    <source>
        <dbReference type="SAM" id="MobiDB-lite"/>
    </source>
</evidence>
<dbReference type="NCBIfam" id="NF002879">
    <property type="entry name" value="PRK03333.1"/>
    <property type="match status" value="1"/>
</dbReference>
<comment type="similarity">
    <text evidence="2">In the C-terminal section; belongs to the UPF0157 (GrpB) family.</text>
</comment>
<comment type="catalytic activity">
    <reaction evidence="7">
        <text>3'-dephospho-CoA + ATP = ADP + CoA + H(+)</text>
        <dbReference type="Rhea" id="RHEA:18245"/>
        <dbReference type="ChEBI" id="CHEBI:15378"/>
        <dbReference type="ChEBI" id="CHEBI:30616"/>
        <dbReference type="ChEBI" id="CHEBI:57287"/>
        <dbReference type="ChEBI" id="CHEBI:57328"/>
        <dbReference type="ChEBI" id="CHEBI:456216"/>
        <dbReference type="EC" id="2.7.1.24"/>
    </reaction>
</comment>
<keyword evidence="3 7" id="KW-0963">Cytoplasm</keyword>
<comment type="pathway">
    <text evidence="7">Cofactor biosynthesis; coenzyme A biosynthesis; CoA from (R)-pantothenate: step 5/5.</text>
</comment>
<dbReference type="Gene3D" id="3.40.50.300">
    <property type="entry name" value="P-loop containing nucleotide triphosphate hydrolases"/>
    <property type="match status" value="1"/>
</dbReference>
<evidence type="ECO:0000256" key="6">
    <source>
        <dbReference type="ARBA" id="ARBA00022993"/>
    </source>
</evidence>
<dbReference type="GO" id="GO:0004140">
    <property type="term" value="F:dephospho-CoA kinase activity"/>
    <property type="evidence" value="ECO:0007669"/>
    <property type="project" value="UniProtKB-EC"/>
</dbReference>
<dbReference type="InterPro" id="IPR027417">
    <property type="entry name" value="P-loop_NTPase"/>
</dbReference>
<comment type="caution">
    <text evidence="10">The sequence shown here is derived from an EMBL/GenBank/DDBJ whole genome shotgun (WGS) entry which is preliminary data.</text>
</comment>
<dbReference type="NCBIfam" id="TIGR00152">
    <property type="entry name" value="dephospho-CoA kinase"/>
    <property type="match status" value="1"/>
</dbReference>
<dbReference type="Pfam" id="PF01121">
    <property type="entry name" value="CoaE"/>
    <property type="match status" value="1"/>
</dbReference>
<dbReference type="EC" id="2.7.1.24" evidence="7 8"/>
<keyword evidence="6 7" id="KW-0173">Coenzyme A biosynthesis</keyword>
<evidence type="ECO:0000256" key="1">
    <source>
        <dbReference type="ARBA" id="ARBA00008826"/>
    </source>
</evidence>
<dbReference type="HAMAP" id="MF_00376">
    <property type="entry name" value="Dephospho_CoA_kinase"/>
    <property type="match status" value="1"/>
</dbReference>
<dbReference type="RefSeq" id="WP_378555660.1">
    <property type="nucleotide sequence ID" value="NZ_JBHSDL010000004.1"/>
</dbReference>
<dbReference type="Proteomes" id="UP001595844">
    <property type="component" value="Unassembled WGS sequence"/>
</dbReference>
<proteinExistence type="inferred from homology"/>